<organism evidence="1 2">
    <name type="scientific">Bacteroides ovatus</name>
    <dbReference type="NCBI Taxonomy" id="28116"/>
    <lineage>
        <taxon>Bacteria</taxon>
        <taxon>Pseudomonadati</taxon>
        <taxon>Bacteroidota</taxon>
        <taxon>Bacteroidia</taxon>
        <taxon>Bacteroidales</taxon>
        <taxon>Bacteroidaceae</taxon>
        <taxon>Bacteroides</taxon>
    </lineage>
</organism>
<accession>A0AAW6HK66</accession>
<dbReference type="AlphaFoldDB" id="A0AAW6HK66"/>
<dbReference type="NCBIfam" id="TIGR01987">
    <property type="entry name" value="HI0074"/>
    <property type="match status" value="1"/>
</dbReference>
<dbReference type="RefSeq" id="WP_138343812.1">
    <property type="nucleotide sequence ID" value="NZ_JADMTR010000043.1"/>
</dbReference>
<name>A0AAW6HK66_BACOV</name>
<protein>
    <submittedName>
        <fullName evidence="1">Nucleotidyltransferase substrate binding protein</fullName>
    </submittedName>
</protein>
<dbReference type="EMBL" id="JAQNZF010000037">
    <property type="protein sequence ID" value="MDC2744788.1"/>
    <property type="molecule type" value="Genomic_DNA"/>
</dbReference>
<evidence type="ECO:0000313" key="1">
    <source>
        <dbReference type="EMBL" id="MDC2744788.1"/>
    </source>
</evidence>
<dbReference type="Proteomes" id="UP001219389">
    <property type="component" value="Unassembled WGS sequence"/>
</dbReference>
<sequence length="144" mass="17052">MEQDIRWLQRYDSYCKACKRVLLVTESERKPHELTELEMEGLVQRFEYTFELAWKVLQDFLEYKGYKDITGPNPVLQKSFEDGLISDHDAWRRMSKARNITSHTYNDGKASEIVEKIYTEYSILLKQLAVRLGYERSEITGLFA</sequence>
<dbReference type="Pfam" id="PF08780">
    <property type="entry name" value="NTase_sub_bind"/>
    <property type="match status" value="1"/>
</dbReference>
<comment type="caution">
    <text evidence="1">The sequence shown here is derived from an EMBL/GenBank/DDBJ whole genome shotgun (WGS) entry which is preliminary data.</text>
</comment>
<reference evidence="1" key="1">
    <citation type="submission" date="2022-10" db="EMBL/GenBank/DDBJ databases">
        <title>Human gut microbiome strain richness.</title>
        <authorList>
            <person name="Chen-Liaw A."/>
        </authorList>
    </citation>
    <scope>NUCLEOTIDE SEQUENCE</scope>
    <source>
        <strain evidence="1">BSD2780120875st1_E1_BSD2780120875_150330</strain>
    </source>
</reference>
<gene>
    <name evidence="1" type="ORF">PO382_21490</name>
</gene>
<dbReference type="InterPro" id="IPR010235">
    <property type="entry name" value="HepT"/>
</dbReference>
<dbReference type="Gene3D" id="1.20.120.330">
    <property type="entry name" value="Nucleotidyltransferases domain 2"/>
    <property type="match status" value="1"/>
</dbReference>
<proteinExistence type="predicted"/>
<dbReference type="SUPFAM" id="SSF81593">
    <property type="entry name" value="Nucleotidyltransferase substrate binding subunit/domain"/>
    <property type="match status" value="1"/>
</dbReference>
<evidence type="ECO:0000313" key="2">
    <source>
        <dbReference type="Proteomes" id="UP001219389"/>
    </source>
</evidence>